<keyword evidence="7" id="KW-0234">DNA repair</keyword>
<dbReference type="InterPro" id="IPR036995">
    <property type="entry name" value="MPG_sf"/>
</dbReference>
<feature type="compositionally biased region" description="Polar residues" evidence="9">
    <location>
        <begin position="232"/>
        <end position="251"/>
    </location>
</feature>
<dbReference type="SUPFAM" id="SSF50486">
    <property type="entry name" value="FMT C-terminal domain-like"/>
    <property type="match status" value="2"/>
</dbReference>
<name>A0A024V0J6_PLAFA</name>
<sequence length="502" mass="59424">MEKMNEFSNNNNNNNNNDDDDRGSLKLKQLRNSIKGKKRKHDSITKDNDIINASKVIIKKNVMTTQLFDDINKLSYVYFLLKYYFDNNPLKILNENFYLKDDVLYITEILIGHILWVFDEKQNKLYGSRIIELESYNGVNDKASHAYNNRKTNRNMSMFEKGGISYVYLCYGIHNCLNIVTNIQNIPDAILVRSTEPLYNIEYFLSNKFEKISQYLLSNSIFIHKNIKEQQKNNSTPKNKRNQQGNISNKDGNIINETNYLTKIDELINIFKMIKKKQLLKLCSGPGCVTKSQDITRQDDKQYFFVGTNIEKENKTNTINNNNNNKRNNCSNLQKNSKYFNNNDYIKKNNNKSNNIHSDNDCSIDISNCTKENKQTNHCKNEYIQDHVNYNELMEYYYFLGNIHEIHKSRFFITLCPSINDIMLFFENLNNPTYQNKHNCIYNIFNEHKNVLLQYFHFMKWDKENFIVQKDKRIGISYAQEAALYDYRFLLKNHPSVSIFPK</sequence>
<evidence type="ECO:0000256" key="9">
    <source>
        <dbReference type="SAM" id="MobiDB-lite"/>
    </source>
</evidence>
<dbReference type="GO" id="GO:0003905">
    <property type="term" value="F:alkylbase DNA N-glycosylase activity"/>
    <property type="evidence" value="ECO:0007669"/>
    <property type="project" value="UniProtKB-EC"/>
</dbReference>
<organism evidence="10 11">
    <name type="scientific">Plasmodium falciparum Vietnam Oak-Knoll</name>
    <name type="common">FVO</name>
    <dbReference type="NCBI Taxonomy" id="1036723"/>
    <lineage>
        <taxon>Eukaryota</taxon>
        <taxon>Sar</taxon>
        <taxon>Alveolata</taxon>
        <taxon>Apicomplexa</taxon>
        <taxon>Aconoidasida</taxon>
        <taxon>Haemosporida</taxon>
        <taxon>Plasmodiidae</taxon>
        <taxon>Plasmodium</taxon>
        <taxon>Plasmodium (Laverania)</taxon>
    </lineage>
</organism>
<proteinExistence type="inferred from homology"/>
<comment type="catalytic activity">
    <reaction evidence="1">
        <text>Hydrolysis of alkylated DNA, releasing 3-methyladenine, 3-methylguanine, 7-methylguanine and 7-methyladenine.</text>
        <dbReference type="EC" id="3.2.2.21"/>
    </reaction>
</comment>
<dbReference type="OrthoDB" id="6353017at2759"/>
<evidence type="ECO:0000256" key="8">
    <source>
        <dbReference type="ARBA" id="ARBA00033426"/>
    </source>
</evidence>
<dbReference type="PANTHER" id="PTHR10429">
    <property type="entry name" value="DNA-3-METHYLADENINE GLYCOSYLASE"/>
    <property type="match status" value="1"/>
</dbReference>
<evidence type="ECO:0000256" key="6">
    <source>
        <dbReference type="ARBA" id="ARBA00022801"/>
    </source>
</evidence>
<evidence type="ECO:0000313" key="11">
    <source>
        <dbReference type="Proteomes" id="UP000030690"/>
    </source>
</evidence>
<dbReference type="GO" id="GO:0006284">
    <property type="term" value="P:base-excision repair"/>
    <property type="evidence" value="ECO:0007669"/>
    <property type="project" value="InterPro"/>
</dbReference>
<comment type="function">
    <text evidence="2">Hydrolysis of the deoxyribose N-glycosidic bond to excise 3-methyladenine, and 7-methylguanine from the damaged DNA polymer formed by alkylation lesions.</text>
</comment>
<evidence type="ECO:0000256" key="4">
    <source>
        <dbReference type="ARBA" id="ARBA00012000"/>
    </source>
</evidence>
<reference evidence="10 11" key="1">
    <citation type="submission" date="2013-02" db="EMBL/GenBank/DDBJ databases">
        <title>The Genome Annotation of Plasmodium falciparum Vietnam Oak-Knoll (FVO).</title>
        <authorList>
            <consortium name="The Broad Institute Genome Sequencing Platform"/>
            <consortium name="The Broad Institute Genome Sequencing Center for Infectious Disease"/>
            <person name="Neafsey D."/>
            <person name="Hoffman S."/>
            <person name="Volkman S."/>
            <person name="Rosenthal P."/>
            <person name="Walker B."/>
            <person name="Young S.K."/>
            <person name="Zeng Q."/>
            <person name="Gargeya S."/>
            <person name="Fitzgerald M."/>
            <person name="Haas B."/>
            <person name="Abouelleil A."/>
            <person name="Allen A.W."/>
            <person name="Alvarado L."/>
            <person name="Arachchi H.M."/>
            <person name="Berlin A.M."/>
            <person name="Chapman S.B."/>
            <person name="Gainer-Dewar J."/>
            <person name="Goldberg J."/>
            <person name="Griggs A."/>
            <person name="Gujja S."/>
            <person name="Hansen M."/>
            <person name="Howarth C."/>
            <person name="Imamovic A."/>
            <person name="Ireland A."/>
            <person name="Larimer J."/>
            <person name="McCowan C."/>
            <person name="Murphy C."/>
            <person name="Pearson M."/>
            <person name="Poon T.W."/>
            <person name="Priest M."/>
            <person name="Roberts A."/>
            <person name="Saif S."/>
            <person name="Shea T."/>
            <person name="Sisk P."/>
            <person name="Sykes S."/>
            <person name="Wortman J."/>
            <person name="Nusbaum C."/>
            <person name="Birren B."/>
        </authorList>
    </citation>
    <scope>NUCLEOTIDE SEQUENCE [LARGE SCALE GENOMIC DNA]</scope>
    <source>
        <strain evidence="11">Vietnam Oak-Knoll (FVO)</strain>
    </source>
</reference>
<evidence type="ECO:0000256" key="3">
    <source>
        <dbReference type="ARBA" id="ARBA00009232"/>
    </source>
</evidence>
<feature type="region of interest" description="Disordered" evidence="9">
    <location>
        <begin position="1"/>
        <end position="24"/>
    </location>
</feature>
<dbReference type="Gene3D" id="3.10.300.10">
    <property type="entry name" value="Methylpurine-DNA glycosylase (MPG)"/>
    <property type="match status" value="1"/>
</dbReference>
<keyword evidence="5" id="KW-0227">DNA damage</keyword>
<dbReference type="Pfam" id="PF02245">
    <property type="entry name" value="Pur_DNA_glyco"/>
    <property type="match status" value="1"/>
</dbReference>
<gene>
    <name evidence="10" type="ORF">PFFVO_05314</name>
</gene>
<comment type="similarity">
    <text evidence="3">Belongs to the DNA glycosylase MPG family.</text>
</comment>
<accession>A0A024V0J6</accession>
<evidence type="ECO:0000256" key="2">
    <source>
        <dbReference type="ARBA" id="ARBA00002421"/>
    </source>
</evidence>
<dbReference type="InterPro" id="IPR003180">
    <property type="entry name" value="MPG"/>
</dbReference>
<dbReference type="EC" id="3.2.2.21" evidence="4"/>
<evidence type="ECO:0000256" key="5">
    <source>
        <dbReference type="ARBA" id="ARBA00022763"/>
    </source>
</evidence>
<dbReference type="AlphaFoldDB" id="A0A024V0J6"/>
<protein>
    <recommendedName>
        <fullName evidence="4">DNA-3-methyladenine glycosylase II</fullName>
        <ecNumber evidence="4">3.2.2.21</ecNumber>
    </recommendedName>
    <alternativeName>
        <fullName evidence="8">3-methyladenine DNA glycosidase</fullName>
    </alternativeName>
</protein>
<keyword evidence="6" id="KW-0378">Hydrolase</keyword>
<dbReference type="GO" id="GO:0003677">
    <property type="term" value="F:DNA binding"/>
    <property type="evidence" value="ECO:0007669"/>
    <property type="project" value="InterPro"/>
</dbReference>
<dbReference type="HAMAP" id="MF_00527">
    <property type="entry name" value="3MGH"/>
    <property type="match status" value="1"/>
</dbReference>
<dbReference type="InterPro" id="IPR011034">
    <property type="entry name" value="Formyl_transferase-like_C_sf"/>
</dbReference>
<feature type="region of interest" description="Disordered" evidence="9">
    <location>
        <begin position="229"/>
        <end position="251"/>
    </location>
</feature>
<evidence type="ECO:0000256" key="1">
    <source>
        <dbReference type="ARBA" id="ARBA00000086"/>
    </source>
</evidence>
<reference evidence="10 11" key="2">
    <citation type="submission" date="2013-02" db="EMBL/GenBank/DDBJ databases">
        <title>The Genome Sequence of Plasmodium falciparum Vietnam Oak-Knoll (FVO).</title>
        <authorList>
            <consortium name="The Broad Institute Genome Sequencing Platform"/>
            <consortium name="The Broad Institute Genome Sequencing Center for Infectious Disease"/>
            <person name="Neafsey D."/>
            <person name="Cheeseman I."/>
            <person name="Volkman S."/>
            <person name="Adams J."/>
            <person name="Walker B."/>
            <person name="Young S.K."/>
            <person name="Zeng Q."/>
            <person name="Gargeya S."/>
            <person name="Fitzgerald M."/>
            <person name="Haas B."/>
            <person name="Abouelleil A."/>
            <person name="Alvarado L."/>
            <person name="Arachchi H.M."/>
            <person name="Berlin A.M."/>
            <person name="Chapman S.B."/>
            <person name="Dewar J."/>
            <person name="Goldberg J."/>
            <person name="Griggs A."/>
            <person name="Gujja S."/>
            <person name="Hansen M."/>
            <person name="Howarth C."/>
            <person name="Imamovic A."/>
            <person name="Larimer J."/>
            <person name="McCowan C."/>
            <person name="Murphy C."/>
            <person name="Neiman D."/>
            <person name="Pearson M."/>
            <person name="Priest M."/>
            <person name="Roberts A."/>
            <person name="Saif S."/>
            <person name="Shea T."/>
            <person name="Sisk P."/>
            <person name="Sykes S."/>
            <person name="Wortman J."/>
            <person name="Nusbaum C."/>
            <person name="Birren B."/>
        </authorList>
    </citation>
    <scope>NUCLEOTIDE SEQUENCE [LARGE SCALE GENOMIC DNA]</scope>
    <source>
        <strain evidence="11">Vietnam Oak-Knoll (FVO)</strain>
    </source>
</reference>
<dbReference type="EMBL" id="KI925154">
    <property type="protein sequence ID" value="ETW15700.1"/>
    <property type="molecule type" value="Genomic_DNA"/>
</dbReference>
<dbReference type="PANTHER" id="PTHR10429:SF0">
    <property type="entry name" value="DNA-3-METHYLADENINE GLYCOSYLASE"/>
    <property type="match status" value="1"/>
</dbReference>
<dbReference type="Proteomes" id="UP000030690">
    <property type="component" value="Unassembled WGS sequence"/>
</dbReference>
<evidence type="ECO:0000313" key="10">
    <source>
        <dbReference type="EMBL" id="ETW15700.1"/>
    </source>
</evidence>
<evidence type="ECO:0000256" key="7">
    <source>
        <dbReference type="ARBA" id="ARBA00023204"/>
    </source>
</evidence>